<evidence type="ECO:0000256" key="1">
    <source>
        <dbReference type="ARBA" id="ARBA00004575"/>
    </source>
</evidence>
<dbReference type="PANTHER" id="PTHR13598:SF3">
    <property type="entry name" value="NUCLEAR ENVELOPE INTEGRAL MEMBRANE PROTEIN 2"/>
    <property type="match status" value="1"/>
</dbReference>
<evidence type="ECO:0000256" key="3">
    <source>
        <dbReference type="ARBA" id="ARBA00022692"/>
    </source>
</evidence>
<keyword evidence="6 8" id="KW-0472">Membrane</keyword>
<protein>
    <submittedName>
        <fullName evidence="11">Nuclear envelope integral membrane protein 2 isoform X2</fullName>
    </submittedName>
</protein>
<name>A0ABM4TDY9_BOSIN</name>
<evidence type="ECO:0000256" key="2">
    <source>
        <dbReference type="ARBA" id="ARBA00005748"/>
    </source>
</evidence>
<proteinExistence type="inferred from homology"/>
<dbReference type="InterPro" id="IPR019358">
    <property type="entry name" value="NEMP_fam"/>
</dbReference>
<evidence type="ECO:0000256" key="8">
    <source>
        <dbReference type="SAM" id="Phobius"/>
    </source>
</evidence>
<evidence type="ECO:0000256" key="9">
    <source>
        <dbReference type="SAM" id="SignalP"/>
    </source>
</evidence>
<reference evidence="10" key="1">
    <citation type="submission" date="2025-05" db="UniProtKB">
        <authorList>
            <consortium name="RefSeq"/>
        </authorList>
    </citation>
    <scope>NUCLEOTIDE SEQUENCE [LARGE SCALE GENOMIC DNA]</scope>
</reference>
<organism evidence="10 11">
    <name type="scientific">Bos indicus</name>
    <name type="common">Zebu</name>
    <dbReference type="NCBI Taxonomy" id="9915"/>
    <lineage>
        <taxon>Eukaryota</taxon>
        <taxon>Metazoa</taxon>
        <taxon>Chordata</taxon>
        <taxon>Craniata</taxon>
        <taxon>Vertebrata</taxon>
        <taxon>Euteleostomi</taxon>
        <taxon>Mammalia</taxon>
        <taxon>Eutheria</taxon>
        <taxon>Laurasiatheria</taxon>
        <taxon>Artiodactyla</taxon>
        <taxon>Ruminantia</taxon>
        <taxon>Pecora</taxon>
        <taxon>Bovidae</taxon>
        <taxon>Bovinae</taxon>
        <taxon>Bos</taxon>
    </lineage>
</organism>
<feature type="transmembrane region" description="Helical" evidence="8">
    <location>
        <begin position="179"/>
        <end position="199"/>
    </location>
</feature>
<dbReference type="RefSeq" id="XP_070658256.1">
    <property type="nucleotide sequence ID" value="XM_070802155.1"/>
</dbReference>
<feature type="chain" id="PRO_5045389674" evidence="9">
    <location>
        <begin position="20"/>
        <end position="368"/>
    </location>
</feature>
<gene>
    <name evidence="11" type="primary">NEMP2</name>
</gene>
<dbReference type="GeneID" id="109565422"/>
<dbReference type="Pfam" id="PF10225">
    <property type="entry name" value="NEMP"/>
    <property type="match status" value="1"/>
</dbReference>
<reference evidence="11" key="2">
    <citation type="submission" date="2025-08" db="UniProtKB">
        <authorList>
            <consortium name="RefSeq"/>
        </authorList>
    </citation>
    <scope>IDENTIFICATION</scope>
    <source>
        <tissue evidence="11">Blood</tissue>
    </source>
</reference>
<evidence type="ECO:0000256" key="5">
    <source>
        <dbReference type="ARBA" id="ARBA00022989"/>
    </source>
</evidence>
<comment type="subcellular location">
    <subcellularLocation>
        <location evidence="1">Nucleus inner membrane</location>
        <topology evidence="1">Multi-pass membrane protein</topology>
        <orientation evidence="1">Nucleoplasmic side</orientation>
    </subcellularLocation>
</comment>
<evidence type="ECO:0000256" key="6">
    <source>
        <dbReference type="ARBA" id="ARBA00023136"/>
    </source>
</evidence>
<feature type="transmembrane region" description="Helical" evidence="8">
    <location>
        <begin position="155"/>
        <end position="172"/>
    </location>
</feature>
<keyword evidence="4 9" id="KW-0732">Signal</keyword>
<sequence length="368" mass="41710">MRLTPETCWLLLWLPPLAAQPAGGERGEEEAAAVSVSTCQVLKEMKIIKASLSGCYCYNQNSQVQWKYIWSTVQVKINSSDLFNVVYITERYNCQYPETILSIIRCMIHNFWTPEESNDITITIHPYGQTVCFSVKPARKIFIYTISVKQNIVDFKLVFVFVVGIFLFFYAKTLSRSPVFFYSSGTVLGVLMTLVFVLLLVKKFIPKYSTFWALMLGCWFASVYILGQLMEELKRLWYEGRICVLGYILTVGCVSFAVCYKHGPLVEERSVVLLAWLLRLLSLLLVYMGVSAPQFACTAALLLFLSSGSRCYPRSVLACVGRFADFVLGGSHLSPEEVRLHEEQYGLGGAFLEEQLFHLRTPDSLPAQ</sequence>
<keyword evidence="5 8" id="KW-1133">Transmembrane helix</keyword>
<feature type="signal peptide" evidence="9">
    <location>
        <begin position="1"/>
        <end position="19"/>
    </location>
</feature>
<keyword evidence="10" id="KW-1185">Reference proteome</keyword>
<keyword evidence="7" id="KW-0539">Nucleus</keyword>
<evidence type="ECO:0000256" key="7">
    <source>
        <dbReference type="ARBA" id="ARBA00023242"/>
    </source>
</evidence>
<feature type="transmembrane region" description="Helical" evidence="8">
    <location>
        <begin position="211"/>
        <end position="230"/>
    </location>
</feature>
<evidence type="ECO:0000256" key="4">
    <source>
        <dbReference type="ARBA" id="ARBA00022729"/>
    </source>
</evidence>
<feature type="transmembrane region" description="Helical" evidence="8">
    <location>
        <begin position="242"/>
        <end position="263"/>
    </location>
</feature>
<evidence type="ECO:0000313" key="11">
    <source>
        <dbReference type="RefSeq" id="XP_070658256.1"/>
    </source>
</evidence>
<dbReference type="Proteomes" id="UP001652663">
    <property type="component" value="Chromosome 2"/>
</dbReference>
<evidence type="ECO:0000313" key="10">
    <source>
        <dbReference type="Proteomes" id="UP001652663"/>
    </source>
</evidence>
<comment type="similarity">
    <text evidence="2">Belongs to the NEMP family.</text>
</comment>
<accession>A0ABM4TDY9</accession>
<keyword evidence="3 8" id="KW-0812">Transmembrane</keyword>
<dbReference type="PANTHER" id="PTHR13598">
    <property type="entry name" value="AT07567P-RELATED"/>
    <property type="match status" value="1"/>
</dbReference>